<dbReference type="PROSITE" id="PS50931">
    <property type="entry name" value="HTH_LYSR"/>
    <property type="match status" value="1"/>
</dbReference>
<dbReference type="PANTHER" id="PTHR30537">
    <property type="entry name" value="HTH-TYPE TRANSCRIPTIONAL REGULATOR"/>
    <property type="match status" value="1"/>
</dbReference>
<evidence type="ECO:0000313" key="6">
    <source>
        <dbReference type="EMBL" id="GGF52383.1"/>
    </source>
</evidence>
<evidence type="ECO:0000313" key="7">
    <source>
        <dbReference type="Proteomes" id="UP000606044"/>
    </source>
</evidence>
<dbReference type="GO" id="GO:0003677">
    <property type="term" value="F:DNA binding"/>
    <property type="evidence" value="ECO:0007669"/>
    <property type="project" value="UniProtKB-KW"/>
</dbReference>
<comment type="similarity">
    <text evidence="1">Belongs to the LysR transcriptional regulatory family.</text>
</comment>
<dbReference type="InterPro" id="IPR005119">
    <property type="entry name" value="LysR_subst-bd"/>
</dbReference>
<keyword evidence="2" id="KW-0805">Transcription regulation</keyword>
<evidence type="ECO:0000256" key="3">
    <source>
        <dbReference type="ARBA" id="ARBA00023125"/>
    </source>
</evidence>
<dbReference type="InterPro" id="IPR036388">
    <property type="entry name" value="WH-like_DNA-bd_sf"/>
</dbReference>
<proteinExistence type="inferred from homology"/>
<reference evidence="6" key="2">
    <citation type="submission" date="2020-09" db="EMBL/GenBank/DDBJ databases">
        <authorList>
            <person name="Sun Q."/>
            <person name="Sedlacek I."/>
        </authorList>
    </citation>
    <scope>NUCLEOTIDE SEQUENCE</scope>
    <source>
        <strain evidence="6">CCM 7897</strain>
    </source>
</reference>
<dbReference type="AlphaFoldDB" id="A0A917BN28"/>
<dbReference type="CDD" id="cd08422">
    <property type="entry name" value="PBP2_CrgA_like"/>
    <property type="match status" value="1"/>
</dbReference>
<evidence type="ECO:0000256" key="4">
    <source>
        <dbReference type="ARBA" id="ARBA00023163"/>
    </source>
</evidence>
<dbReference type="PANTHER" id="PTHR30537:SF5">
    <property type="entry name" value="HTH-TYPE TRANSCRIPTIONAL ACTIVATOR TTDR-RELATED"/>
    <property type="match status" value="1"/>
</dbReference>
<accession>A0A917BN28</accession>
<dbReference type="Pfam" id="PF00126">
    <property type="entry name" value="HTH_1"/>
    <property type="match status" value="1"/>
</dbReference>
<dbReference type="EMBL" id="BMCT01000001">
    <property type="protein sequence ID" value="GGF52383.1"/>
    <property type="molecule type" value="Genomic_DNA"/>
</dbReference>
<gene>
    <name evidence="6" type="ORF">GCM10007301_09850</name>
</gene>
<evidence type="ECO:0000259" key="5">
    <source>
        <dbReference type="PROSITE" id="PS50931"/>
    </source>
</evidence>
<dbReference type="Gene3D" id="1.10.10.10">
    <property type="entry name" value="Winged helix-like DNA-binding domain superfamily/Winged helix DNA-binding domain"/>
    <property type="match status" value="1"/>
</dbReference>
<dbReference type="SUPFAM" id="SSF53850">
    <property type="entry name" value="Periplasmic binding protein-like II"/>
    <property type="match status" value="1"/>
</dbReference>
<keyword evidence="3" id="KW-0238">DNA-binding</keyword>
<feature type="domain" description="HTH lysR-type" evidence="5">
    <location>
        <begin position="1"/>
        <end position="59"/>
    </location>
</feature>
<comment type="caution">
    <text evidence="6">The sequence shown here is derived from an EMBL/GenBank/DDBJ whole genome shotgun (WGS) entry which is preliminary data.</text>
</comment>
<evidence type="ECO:0000256" key="1">
    <source>
        <dbReference type="ARBA" id="ARBA00009437"/>
    </source>
</evidence>
<name>A0A917BN28_9HYPH</name>
<dbReference type="Proteomes" id="UP000606044">
    <property type="component" value="Unassembled WGS sequence"/>
</dbReference>
<dbReference type="InterPro" id="IPR036390">
    <property type="entry name" value="WH_DNA-bd_sf"/>
</dbReference>
<reference evidence="6" key="1">
    <citation type="journal article" date="2014" name="Int. J. Syst. Evol. Microbiol.">
        <title>Complete genome sequence of Corynebacterium casei LMG S-19264T (=DSM 44701T), isolated from a smear-ripened cheese.</title>
        <authorList>
            <consortium name="US DOE Joint Genome Institute (JGI-PGF)"/>
            <person name="Walter F."/>
            <person name="Albersmeier A."/>
            <person name="Kalinowski J."/>
            <person name="Ruckert C."/>
        </authorList>
    </citation>
    <scope>NUCLEOTIDE SEQUENCE</scope>
    <source>
        <strain evidence="6">CCM 7897</strain>
    </source>
</reference>
<keyword evidence="7" id="KW-1185">Reference proteome</keyword>
<organism evidence="6 7">
    <name type="scientific">Azorhizobium oxalatiphilum</name>
    <dbReference type="NCBI Taxonomy" id="980631"/>
    <lineage>
        <taxon>Bacteria</taxon>
        <taxon>Pseudomonadati</taxon>
        <taxon>Pseudomonadota</taxon>
        <taxon>Alphaproteobacteria</taxon>
        <taxon>Hyphomicrobiales</taxon>
        <taxon>Xanthobacteraceae</taxon>
        <taxon>Azorhizobium</taxon>
    </lineage>
</organism>
<sequence>MDLTLALRAFVRTVERGSMTAAARDLAVSQPAVSKHLRNLEAHVGARLLERSARLVRTTPQGQRLYEVAQPALGAIDAALEDSRREAGVIEGRIRLHVPSCIGSRHIHPIVNDFQAAHPGVSMELVLEDRVIDLVHEDFDLAVRYGRPEARNVIVRRIGFIRRFLVAAPSYLARIGGLDDPRRLSEVDVIMASAIPAPSDTLSLQHEDGELSVSVSPVLRTNNAQVLVASLCDGRGVGPVQHPLVADALAEGRLVRVLPDYSIRSTEAFLAYPSVRYMRPVIRAFTDFAITRLRAVDGISGTA</sequence>
<dbReference type="Gene3D" id="3.40.190.290">
    <property type="match status" value="1"/>
</dbReference>
<keyword evidence="4" id="KW-0804">Transcription</keyword>
<dbReference type="PRINTS" id="PR00039">
    <property type="entry name" value="HTHLYSR"/>
</dbReference>
<protein>
    <submittedName>
        <fullName evidence="6">LysR family transcriptional regulator</fullName>
    </submittedName>
</protein>
<dbReference type="GO" id="GO:0003700">
    <property type="term" value="F:DNA-binding transcription factor activity"/>
    <property type="evidence" value="ECO:0007669"/>
    <property type="project" value="InterPro"/>
</dbReference>
<evidence type="ECO:0000256" key="2">
    <source>
        <dbReference type="ARBA" id="ARBA00023015"/>
    </source>
</evidence>
<dbReference type="FunFam" id="1.10.10.10:FF:000001">
    <property type="entry name" value="LysR family transcriptional regulator"/>
    <property type="match status" value="1"/>
</dbReference>
<dbReference type="SUPFAM" id="SSF46785">
    <property type="entry name" value="Winged helix' DNA-binding domain"/>
    <property type="match status" value="1"/>
</dbReference>
<dbReference type="RefSeq" id="WP_188575916.1">
    <property type="nucleotide sequence ID" value="NZ_BMCT01000001.1"/>
</dbReference>
<dbReference type="InterPro" id="IPR000847">
    <property type="entry name" value="LysR_HTH_N"/>
</dbReference>
<dbReference type="InterPro" id="IPR058163">
    <property type="entry name" value="LysR-type_TF_proteobact-type"/>
</dbReference>
<dbReference type="Pfam" id="PF03466">
    <property type="entry name" value="LysR_substrate"/>
    <property type="match status" value="1"/>
</dbReference>